<evidence type="ECO:0000313" key="3">
    <source>
        <dbReference type="Proteomes" id="UP000299102"/>
    </source>
</evidence>
<dbReference type="EMBL" id="BGZK01001026">
    <property type="protein sequence ID" value="GBP68859.1"/>
    <property type="molecule type" value="Genomic_DNA"/>
</dbReference>
<accession>A0A4C1Y2T6</accession>
<organism evidence="2 3">
    <name type="scientific">Eumeta variegata</name>
    <name type="common">Bagworm moth</name>
    <name type="synonym">Eumeta japonica</name>
    <dbReference type="NCBI Taxonomy" id="151549"/>
    <lineage>
        <taxon>Eukaryota</taxon>
        <taxon>Metazoa</taxon>
        <taxon>Ecdysozoa</taxon>
        <taxon>Arthropoda</taxon>
        <taxon>Hexapoda</taxon>
        <taxon>Insecta</taxon>
        <taxon>Pterygota</taxon>
        <taxon>Neoptera</taxon>
        <taxon>Endopterygota</taxon>
        <taxon>Lepidoptera</taxon>
        <taxon>Glossata</taxon>
        <taxon>Ditrysia</taxon>
        <taxon>Tineoidea</taxon>
        <taxon>Psychidae</taxon>
        <taxon>Oiketicinae</taxon>
        <taxon>Eumeta</taxon>
    </lineage>
</organism>
<feature type="region of interest" description="Disordered" evidence="1">
    <location>
        <begin position="1"/>
        <end position="23"/>
    </location>
</feature>
<sequence>MAQCDQEREFQCSTPSPSSPSPSINLLPSNTLFLRKRCTDDPSSRLQHLFYGALPFHRWLIALGLERAGDDDDHHEIKETFNKREVFRRCLPRRHCLSSASAHCDRHTSLRRHCGLRSKAIDYNEMESFVIELIRGGVEDGAKPATVPSDVPRSTDP</sequence>
<name>A0A4C1Y2T6_EUMVA</name>
<dbReference type="Proteomes" id="UP000299102">
    <property type="component" value="Unassembled WGS sequence"/>
</dbReference>
<keyword evidence="3" id="KW-1185">Reference proteome</keyword>
<dbReference type="AlphaFoldDB" id="A0A4C1Y2T6"/>
<evidence type="ECO:0000256" key="1">
    <source>
        <dbReference type="SAM" id="MobiDB-lite"/>
    </source>
</evidence>
<protein>
    <submittedName>
        <fullName evidence="2">Uncharacterized protein</fullName>
    </submittedName>
</protein>
<evidence type="ECO:0000313" key="2">
    <source>
        <dbReference type="EMBL" id="GBP68859.1"/>
    </source>
</evidence>
<proteinExistence type="predicted"/>
<comment type="caution">
    <text evidence="2">The sequence shown here is derived from an EMBL/GenBank/DDBJ whole genome shotgun (WGS) entry which is preliminary data.</text>
</comment>
<feature type="compositionally biased region" description="Low complexity" evidence="1">
    <location>
        <begin position="13"/>
        <end position="23"/>
    </location>
</feature>
<reference evidence="2 3" key="1">
    <citation type="journal article" date="2019" name="Commun. Biol.">
        <title>The bagworm genome reveals a unique fibroin gene that provides high tensile strength.</title>
        <authorList>
            <person name="Kono N."/>
            <person name="Nakamura H."/>
            <person name="Ohtoshi R."/>
            <person name="Tomita M."/>
            <person name="Numata K."/>
            <person name="Arakawa K."/>
        </authorList>
    </citation>
    <scope>NUCLEOTIDE SEQUENCE [LARGE SCALE GENOMIC DNA]</scope>
</reference>
<feature type="compositionally biased region" description="Basic and acidic residues" evidence="1">
    <location>
        <begin position="1"/>
        <end position="10"/>
    </location>
</feature>
<gene>
    <name evidence="2" type="ORF">EVAR_46176_1</name>
</gene>